<protein>
    <recommendedName>
        <fullName evidence="1">Large ribosomal subunit protein mL59 domain-containing protein</fullName>
    </recommendedName>
</protein>
<evidence type="ECO:0000313" key="3">
    <source>
        <dbReference type="Proteomes" id="UP000298138"/>
    </source>
</evidence>
<dbReference type="STRING" id="341454.A0A4S2N4D7"/>
<gene>
    <name evidence="2" type="ORF">EX30DRAFT_338607</name>
</gene>
<name>A0A4S2N4D7_9PEZI</name>
<keyword evidence="3" id="KW-1185">Reference proteome</keyword>
<dbReference type="PANTHER" id="PTHR28041">
    <property type="entry name" value="54S RIBOSOMAL PROTEIN L25, MITOCHONDRIAL"/>
    <property type="match status" value="1"/>
</dbReference>
<dbReference type="EMBL" id="ML220113">
    <property type="protein sequence ID" value="TGZ84041.1"/>
    <property type="molecule type" value="Genomic_DNA"/>
</dbReference>
<dbReference type="GO" id="GO:0005762">
    <property type="term" value="C:mitochondrial large ribosomal subunit"/>
    <property type="evidence" value="ECO:0007669"/>
    <property type="project" value="InterPro"/>
</dbReference>
<dbReference type="OrthoDB" id="18529at2759"/>
<dbReference type="AlphaFoldDB" id="A0A4S2N4D7"/>
<feature type="domain" description="Large ribosomal subunit protein mL59" evidence="1">
    <location>
        <begin position="22"/>
        <end position="138"/>
    </location>
</feature>
<dbReference type="FunCoup" id="A0A4S2N4D7">
    <property type="interactions" value="87"/>
</dbReference>
<accession>A0A4S2N4D7</accession>
<proteinExistence type="predicted"/>
<dbReference type="InParanoid" id="A0A4S2N4D7"/>
<evidence type="ECO:0000259" key="1">
    <source>
        <dbReference type="Pfam" id="PF18126"/>
    </source>
</evidence>
<sequence>MSSPVTTAVTSTYARLTTLLPPRLTKFFARFPPGTCNSAYTNPFKPTYNPATQKWRDPVYSLRRQAELCKMAKKWGVEELLPESRKRSDIREQLRAQRQERLKNLEVKGKREERLVKARVELRKKAMADMPKLILEWKRRGHGRGWKHWPSGKAQF</sequence>
<dbReference type="InterPro" id="IPR037507">
    <property type="entry name" value="Ribosomal_mL59"/>
</dbReference>
<evidence type="ECO:0000313" key="2">
    <source>
        <dbReference type="EMBL" id="TGZ84041.1"/>
    </source>
</evidence>
<dbReference type="InterPro" id="IPR040922">
    <property type="entry name" value="Ribosomal_mL59_dom"/>
</dbReference>
<dbReference type="Pfam" id="PF18126">
    <property type="entry name" value="Mitoc_mL59"/>
    <property type="match status" value="1"/>
</dbReference>
<dbReference type="GO" id="GO:0003735">
    <property type="term" value="F:structural constituent of ribosome"/>
    <property type="evidence" value="ECO:0007669"/>
    <property type="project" value="InterPro"/>
</dbReference>
<reference evidence="2 3" key="1">
    <citation type="submission" date="2019-04" db="EMBL/GenBank/DDBJ databases">
        <title>Comparative genomics and transcriptomics to analyze fruiting body development in filamentous ascomycetes.</title>
        <authorList>
            <consortium name="DOE Joint Genome Institute"/>
            <person name="Lutkenhaus R."/>
            <person name="Traeger S."/>
            <person name="Breuer J."/>
            <person name="Kuo A."/>
            <person name="Lipzen A."/>
            <person name="Pangilinan J."/>
            <person name="Dilworth D."/>
            <person name="Sandor L."/>
            <person name="Poggeler S."/>
            <person name="Barry K."/>
            <person name="Grigoriev I.V."/>
            <person name="Nowrousian M."/>
        </authorList>
    </citation>
    <scope>NUCLEOTIDE SEQUENCE [LARGE SCALE GENOMIC DNA]</scope>
    <source>
        <strain evidence="2 3">CBS 389.68</strain>
    </source>
</reference>
<dbReference type="PANTHER" id="PTHR28041:SF1">
    <property type="entry name" value="LARGE RIBOSOMAL SUBUNIT PROTEIN ML59"/>
    <property type="match status" value="1"/>
</dbReference>
<dbReference type="Proteomes" id="UP000298138">
    <property type="component" value="Unassembled WGS sequence"/>
</dbReference>
<organism evidence="2 3">
    <name type="scientific">Ascodesmis nigricans</name>
    <dbReference type="NCBI Taxonomy" id="341454"/>
    <lineage>
        <taxon>Eukaryota</taxon>
        <taxon>Fungi</taxon>
        <taxon>Dikarya</taxon>
        <taxon>Ascomycota</taxon>
        <taxon>Pezizomycotina</taxon>
        <taxon>Pezizomycetes</taxon>
        <taxon>Pezizales</taxon>
        <taxon>Ascodesmidaceae</taxon>
        <taxon>Ascodesmis</taxon>
    </lineage>
</organism>